<dbReference type="Pfam" id="PF00078">
    <property type="entry name" value="RVT_1"/>
    <property type="match status" value="1"/>
</dbReference>
<dbReference type="GO" id="GO:0008270">
    <property type="term" value="F:zinc ion binding"/>
    <property type="evidence" value="ECO:0007669"/>
    <property type="project" value="UniProtKB-KW"/>
</dbReference>
<dbReference type="RefSeq" id="XP_044716038.1">
    <property type="nucleotide sequence ID" value="XM_044868683.1"/>
</dbReference>
<dbReference type="PANTHER" id="PTHR33481:SF1">
    <property type="entry name" value="ENDONUCLEASE_EXONUCLEASE_PHOSPHATASE DOMAIN-CONTAINING PROTEIN-RELATED"/>
    <property type="match status" value="1"/>
</dbReference>
<feature type="region of interest" description="Disordered" evidence="2">
    <location>
        <begin position="1056"/>
        <end position="1082"/>
    </location>
</feature>
<feature type="region of interest" description="Disordered" evidence="2">
    <location>
        <begin position="102"/>
        <end position="121"/>
    </location>
</feature>
<dbReference type="GeneID" id="68359341"/>
<feature type="compositionally biased region" description="Basic and acidic residues" evidence="2">
    <location>
        <begin position="22"/>
        <end position="33"/>
    </location>
</feature>
<organism evidence="5 6">
    <name type="scientific">Hirsutella rhossiliensis</name>
    <dbReference type="NCBI Taxonomy" id="111463"/>
    <lineage>
        <taxon>Eukaryota</taxon>
        <taxon>Fungi</taxon>
        <taxon>Dikarya</taxon>
        <taxon>Ascomycota</taxon>
        <taxon>Pezizomycotina</taxon>
        <taxon>Sordariomycetes</taxon>
        <taxon>Hypocreomycetidae</taxon>
        <taxon>Hypocreales</taxon>
        <taxon>Ophiocordycipitaceae</taxon>
        <taxon>Hirsutella</taxon>
    </lineage>
</organism>
<evidence type="ECO:0000313" key="6">
    <source>
        <dbReference type="Proteomes" id="UP000824596"/>
    </source>
</evidence>
<feature type="compositionally biased region" description="Polar residues" evidence="2">
    <location>
        <begin position="169"/>
        <end position="188"/>
    </location>
</feature>
<dbReference type="Proteomes" id="UP000824596">
    <property type="component" value="Unassembled WGS sequence"/>
</dbReference>
<keyword evidence="5" id="KW-0808">Transferase</keyword>
<dbReference type="PROSITE" id="PS50878">
    <property type="entry name" value="RT_POL"/>
    <property type="match status" value="1"/>
</dbReference>
<dbReference type="AlphaFoldDB" id="A0A9P8MNT6"/>
<feature type="region of interest" description="Disordered" evidence="2">
    <location>
        <begin position="636"/>
        <end position="674"/>
    </location>
</feature>
<gene>
    <name evidence="5" type="ORF">HRG_10212</name>
</gene>
<dbReference type="SUPFAM" id="SSF56219">
    <property type="entry name" value="DNase I-like"/>
    <property type="match status" value="1"/>
</dbReference>
<proteinExistence type="predicted"/>
<dbReference type="InterPro" id="IPR036691">
    <property type="entry name" value="Endo/exonu/phosph_ase_sf"/>
</dbReference>
<dbReference type="EMBL" id="JAIZPD010000015">
    <property type="protein sequence ID" value="KAH0958525.1"/>
    <property type="molecule type" value="Genomic_DNA"/>
</dbReference>
<accession>A0A9P8MNT6</accession>
<evidence type="ECO:0000313" key="5">
    <source>
        <dbReference type="EMBL" id="KAH0958525.1"/>
    </source>
</evidence>
<keyword evidence="6" id="KW-1185">Reference proteome</keyword>
<evidence type="ECO:0000256" key="2">
    <source>
        <dbReference type="SAM" id="MobiDB-lite"/>
    </source>
</evidence>
<evidence type="ECO:0000259" key="3">
    <source>
        <dbReference type="PROSITE" id="PS50158"/>
    </source>
</evidence>
<dbReference type="OrthoDB" id="412006at2759"/>
<keyword evidence="1" id="KW-0479">Metal-binding</keyword>
<evidence type="ECO:0000259" key="4">
    <source>
        <dbReference type="PROSITE" id="PS50878"/>
    </source>
</evidence>
<protein>
    <submittedName>
        <fullName evidence="5">Reverse transcriptase (RNA-dependent DNA polymerase) domain-containing protein</fullName>
    </submittedName>
</protein>
<dbReference type="CDD" id="cd01650">
    <property type="entry name" value="RT_nLTR_like"/>
    <property type="match status" value="1"/>
</dbReference>
<dbReference type="PROSITE" id="PS50158">
    <property type="entry name" value="ZF_CCHC"/>
    <property type="match status" value="1"/>
</dbReference>
<reference evidence="5" key="1">
    <citation type="submission" date="2021-09" db="EMBL/GenBank/DDBJ databases">
        <title>A high-quality genome of the endoparasitic fungus Hirsutella rhossiliensis with a comparison of Hirsutella genomes reveals transposable elements contributing to genome size variation.</title>
        <authorList>
            <person name="Lin R."/>
            <person name="Jiao Y."/>
            <person name="Sun X."/>
            <person name="Ling J."/>
            <person name="Xie B."/>
            <person name="Cheng X."/>
        </authorList>
    </citation>
    <scope>NUCLEOTIDE SEQUENCE</scope>
    <source>
        <strain evidence="5">HR02</strain>
    </source>
</reference>
<dbReference type="InterPro" id="IPR000477">
    <property type="entry name" value="RT_dom"/>
</dbReference>
<keyword evidence="5" id="KW-0695">RNA-directed DNA polymerase</keyword>
<sequence>MRPRAPKRVSTRTTRVISVGNESERGDEVKSRSNAETAKSMMQRVLEMLAKMGSEMVELKHRVSEQSDTIRKLSATVYKQSTIIQGQEDLIRGLEAQVQESKEEFRRKSEEHDKEMKQEHRDLKRELVGVKEQLHQLMQKLDVSGEVTLPSGPRTTFADVARALPNRPPSSTRSIPGPTKQQTTNESVHCTIDTSRVSESNRNKAQIGQIRQAIEVEMRAKNGHETWRDEAELQLVKEAAQKTAVEGARVMRDQLYPVRVDNANRTAILDTEGNVLPGAIEALSAENRVTIGKISWLSKRESGKAYGSMVVYVTKKSDAERLLDGYYFDLAGESATTYTFEPRTGPIQCFNCQEIGHKAYSCKKQRTCGKCANAGHHHRVHTMLESLRILQLNAHKSDVVQQSLMNDEDLKDFVALAISEPHARNIDGKVVTSPMGHRNWTKMIPTCVRDASWPIRSMLWIRIRLERREVMVVSVYVEGKNDEALASAMEVLRDVIDRFRNGTGNRTDMVLAGDFNRHDLLWGGDEVSARRQGEGPDKESTIDLVLASAELADEVISCVIHPTEHGSDHRAIQTTFDIQVPERMFPQRLLLRNAPWVAIAARVEDELRPLPWNVGVQTQADQLMRVVTKVLHDLTPGHSRRLTRNDARAQRRAGQSRPDLEQRAKEAAKEYHDNLRRQKKAHWDDFVTDESNIWKAVKYVKSGTEMTDDKVPPLKRADGSITEGKGEQAEELLSTFFPPLPTRIEPEGERPQREEIAMPDLTLQEIGDKVMAAKPWKAPGEDGLPAMVWKKLWHVVKVRKPGKGDYTLAKAWRPISLLSTLGKILEAVVAERISYAVEAHGLLPANHFGARKRRSADQALVLLQERIYKAWRMGRVLSLISFDVKGAYNGVCKERLLDRMRARHPGQIGRLDGRILLGTDRGSPLSPVAFLFFNADLVQRRISNNGGSIAFVDDYSAWVTGPTAESNRDGIQSIIEDALDWEKRSGNDIKPKKNVKLLGVIMDKALRFKEHIASAAAKGLAAAMCLKRLKMASPRMARQLAQRIGAQAVTEASAQLQRQWPRPRPECNQFENGTLKQRRNSG</sequence>
<dbReference type="InterPro" id="IPR036875">
    <property type="entry name" value="Znf_CCHC_sf"/>
</dbReference>
<feature type="compositionally biased region" description="Basic residues" evidence="2">
    <location>
        <begin position="1"/>
        <end position="10"/>
    </location>
</feature>
<name>A0A9P8MNT6_9HYPO</name>
<dbReference type="GO" id="GO:0003964">
    <property type="term" value="F:RNA-directed DNA polymerase activity"/>
    <property type="evidence" value="ECO:0007669"/>
    <property type="project" value="UniProtKB-KW"/>
</dbReference>
<keyword evidence="5" id="KW-0548">Nucleotidyltransferase</keyword>
<keyword evidence="1" id="KW-0863">Zinc-finger</keyword>
<feature type="region of interest" description="Disordered" evidence="2">
    <location>
        <begin position="1"/>
        <end position="38"/>
    </location>
</feature>
<feature type="compositionally biased region" description="Basic and acidic residues" evidence="2">
    <location>
        <begin position="658"/>
        <end position="674"/>
    </location>
</feature>
<feature type="domain" description="CCHC-type" evidence="3">
    <location>
        <begin position="349"/>
        <end position="364"/>
    </location>
</feature>
<evidence type="ECO:0000256" key="1">
    <source>
        <dbReference type="PROSITE-ProRule" id="PRU00047"/>
    </source>
</evidence>
<dbReference type="GO" id="GO:0003676">
    <property type="term" value="F:nucleic acid binding"/>
    <property type="evidence" value="ECO:0007669"/>
    <property type="project" value="InterPro"/>
</dbReference>
<feature type="region of interest" description="Disordered" evidence="2">
    <location>
        <begin position="163"/>
        <end position="188"/>
    </location>
</feature>
<dbReference type="SUPFAM" id="SSF57756">
    <property type="entry name" value="Retrovirus zinc finger-like domains"/>
    <property type="match status" value="1"/>
</dbReference>
<dbReference type="Gene3D" id="3.60.10.10">
    <property type="entry name" value="Endonuclease/exonuclease/phosphatase"/>
    <property type="match status" value="1"/>
</dbReference>
<dbReference type="PANTHER" id="PTHR33481">
    <property type="entry name" value="REVERSE TRANSCRIPTASE"/>
    <property type="match status" value="1"/>
</dbReference>
<dbReference type="InterPro" id="IPR001878">
    <property type="entry name" value="Znf_CCHC"/>
</dbReference>
<feature type="domain" description="Reverse transcriptase" evidence="4">
    <location>
        <begin position="782"/>
        <end position="1013"/>
    </location>
</feature>
<comment type="caution">
    <text evidence="5">The sequence shown here is derived from an EMBL/GenBank/DDBJ whole genome shotgun (WGS) entry which is preliminary data.</text>
</comment>
<keyword evidence="1" id="KW-0862">Zinc</keyword>